<accession>A0ABY5L045</accession>
<dbReference type="Proteomes" id="UP001316189">
    <property type="component" value="Chromosome"/>
</dbReference>
<reference evidence="3 4" key="1">
    <citation type="submission" date="2022-07" db="EMBL/GenBank/DDBJ databases">
        <title>Novel species in genus cellulomonas.</title>
        <authorList>
            <person name="Ye L."/>
        </authorList>
    </citation>
    <scope>NUCLEOTIDE SEQUENCE [LARGE SCALE GENOMIC DNA]</scope>
    <source>
        <strain evidence="4">zg-Y338</strain>
    </source>
</reference>
<name>A0ABY5L045_9CELL</name>
<dbReference type="RefSeq" id="WP_227568121.1">
    <property type="nucleotide sequence ID" value="NZ_CP101988.1"/>
</dbReference>
<feature type="region of interest" description="Disordered" evidence="1">
    <location>
        <begin position="1"/>
        <end position="54"/>
    </location>
</feature>
<feature type="transmembrane region" description="Helical" evidence="2">
    <location>
        <begin position="67"/>
        <end position="89"/>
    </location>
</feature>
<keyword evidence="4" id="KW-1185">Reference proteome</keyword>
<evidence type="ECO:0000256" key="1">
    <source>
        <dbReference type="SAM" id="MobiDB-lite"/>
    </source>
</evidence>
<keyword evidence="2" id="KW-0472">Membrane</keyword>
<gene>
    <name evidence="3" type="ORF">NP064_02340</name>
</gene>
<evidence type="ECO:0000313" key="4">
    <source>
        <dbReference type="Proteomes" id="UP001316189"/>
    </source>
</evidence>
<evidence type="ECO:0000313" key="3">
    <source>
        <dbReference type="EMBL" id="UUI75779.1"/>
    </source>
</evidence>
<keyword evidence="2" id="KW-0812">Transmembrane</keyword>
<evidence type="ECO:0000256" key="2">
    <source>
        <dbReference type="SAM" id="Phobius"/>
    </source>
</evidence>
<dbReference type="EMBL" id="CP101988">
    <property type="protein sequence ID" value="UUI75779.1"/>
    <property type="molecule type" value="Genomic_DNA"/>
</dbReference>
<keyword evidence="2" id="KW-1133">Transmembrane helix</keyword>
<sequence>MSDTRPGGQPGHPAERPSAPSPLWPQGLGGVAGQGSTQPSPTPEPDVATRARSADADVDAAARKRRLMLIGGIAGGVVVVGGVMAALLLGGDDSPAPATDAATVFLPSPTPSVAPVAREAATAFAAVLPVSVLQFALATSANDDAWLAANAIEAYTETFTDGASGTVTVQAGQWETPEEAAAHAARLAAELPAAGDAAATADPTATPAAPAPESGEVTVAGAAVGTYTIGALGADGVAVWSNGTTVFRATGPVEVIHDFYKAFPL</sequence>
<organism evidence="3 4">
    <name type="scientific">Cellulomonas chengniuliangii</name>
    <dbReference type="NCBI Taxonomy" id="2968084"/>
    <lineage>
        <taxon>Bacteria</taxon>
        <taxon>Bacillati</taxon>
        <taxon>Actinomycetota</taxon>
        <taxon>Actinomycetes</taxon>
        <taxon>Micrococcales</taxon>
        <taxon>Cellulomonadaceae</taxon>
        <taxon>Cellulomonas</taxon>
    </lineage>
</organism>
<proteinExistence type="predicted"/>
<protein>
    <submittedName>
        <fullName evidence="3">Uncharacterized protein</fullName>
    </submittedName>
</protein>